<dbReference type="AlphaFoldDB" id="A0A061GK56"/>
<gene>
    <name evidence="1" type="ORF">TCM_037049</name>
</gene>
<keyword evidence="2" id="KW-1185">Reference proteome</keyword>
<accession>A0A061GK56</accession>
<proteinExistence type="predicted"/>
<dbReference type="Proteomes" id="UP000026915">
    <property type="component" value="Chromosome 9"/>
</dbReference>
<dbReference type="Gramene" id="EOY29542">
    <property type="protein sequence ID" value="EOY29542"/>
    <property type="gene ID" value="TCM_037049"/>
</dbReference>
<protein>
    <submittedName>
        <fullName evidence="1">Uncharacterized protein</fullName>
    </submittedName>
</protein>
<evidence type="ECO:0000313" key="1">
    <source>
        <dbReference type="EMBL" id="EOY29542.1"/>
    </source>
</evidence>
<dbReference type="HOGENOM" id="CLU_2445253_0_0_1"/>
<dbReference type="InParanoid" id="A0A061GK56"/>
<organism evidence="1 2">
    <name type="scientific">Theobroma cacao</name>
    <name type="common">Cacao</name>
    <name type="synonym">Cocoa</name>
    <dbReference type="NCBI Taxonomy" id="3641"/>
    <lineage>
        <taxon>Eukaryota</taxon>
        <taxon>Viridiplantae</taxon>
        <taxon>Streptophyta</taxon>
        <taxon>Embryophyta</taxon>
        <taxon>Tracheophyta</taxon>
        <taxon>Spermatophyta</taxon>
        <taxon>Magnoliopsida</taxon>
        <taxon>eudicotyledons</taxon>
        <taxon>Gunneridae</taxon>
        <taxon>Pentapetalae</taxon>
        <taxon>rosids</taxon>
        <taxon>malvids</taxon>
        <taxon>Malvales</taxon>
        <taxon>Malvaceae</taxon>
        <taxon>Byttnerioideae</taxon>
        <taxon>Theobroma</taxon>
    </lineage>
</organism>
<reference evidence="1 2" key="1">
    <citation type="journal article" date="2013" name="Genome Biol.">
        <title>The genome sequence of the most widely cultivated cacao type and its use to identify candidate genes regulating pod color.</title>
        <authorList>
            <person name="Motamayor J.C."/>
            <person name="Mockaitis K."/>
            <person name="Schmutz J."/>
            <person name="Haiminen N."/>
            <person name="Iii D.L."/>
            <person name="Cornejo O."/>
            <person name="Findley S.D."/>
            <person name="Zheng P."/>
            <person name="Utro F."/>
            <person name="Royaert S."/>
            <person name="Saski C."/>
            <person name="Jenkins J."/>
            <person name="Podicheti R."/>
            <person name="Zhao M."/>
            <person name="Scheffler B.E."/>
            <person name="Stack J.C."/>
            <person name="Feltus F.A."/>
            <person name="Mustiga G.M."/>
            <person name="Amores F."/>
            <person name="Phillips W."/>
            <person name="Marelli J.P."/>
            <person name="May G.D."/>
            <person name="Shapiro H."/>
            <person name="Ma J."/>
            <person name="Bustamante C.D."/>
            <person name="Schnell R.J."/>
            <person name="Main D."/>
            <person name="Gilbert D."/>
            <person name="Parida L."/>
            <person name="Kuhn D.N."/>
        </authorList>
    </citation>
    <scope>NUCLEOTIDE SEQUENCE [LARGE SCALE GENOMIC DNA]</scope>
    <source>
        <strain evidence="2">cv. Matina 1-6</strain>
    </source>
</reference>
<name>A0A061GK56_THECC</name>
<sequence>MIQMVGEFWYLLAGNVHAGRSDKCNKNFLYCGKQQMDGSSIWDGIRDSYHVPTAGRGVSIIARVKKHMCRVLDHKEKQSLLMNNFISNVG</sequence>
<dbReference type="EMBL" id="CM001887">
    <property type="protein sequence ID" value="EOY29542.1"/>
    <property type="molecule type" value="Genomic_DNA"/>
</dbReference>
<evidence type="ECO:0000313" key="2">
    <source>
        <dbReference type="Proteomes" id="UP000026915"/>
    </source>
</evidence>